<protein>
    <recommendedName>
        <fullName evidence="5">MYND-type domain-containing protein</fullName>
    </recommendedName>
</protein>
<evidence type="ECO:0000256" key="2">
    <source>
        <dbReference type="ARBA" id="ARBA00022771"/>
    </source>
</evidence>
<reference evidence="6" key="1">
    <citation type="submission" date="2023-06" db="EMBL/GenBank/DDBJ databases">
        <authorList>
            <consortium name="Lawrence Berkeley National Laboratory"/>
            <person name="Ahrendt S."/>
            <person name="Sahu N."/>
            <person name="Indic B."/>
            <person name="Wong-Bajracharya J."/>
            <person name="Merenyi Z."/>
            <person name="Ke H.-M."/>
            <person name="Monk M."/>
            <person name="Kocsube S."/>
            <person name="Drula E."/>
            <person name="Lipzen A."/>
            <person name="Balint B."/>
            <person name="Henrissat B."/>
            <person name="Andreopoulos B."/>
            <person name="Martin F.M."/>
            <person name="Harder C.B."/>
            <person name="Rigling D."/>
            <person name="Ford K.L."/>
            <person name="Foster G.D."/>
            <person name="Pangilinan J."/>
            <person name="Papanicolaou A."/>
            <person name="Barry K."/>
            <person name="LaButti K."/>
            <person name="Viragh M."/>
            <person name="Koriabine M."/>
            <person name="Yan M."/>
            <person name="Riley R."/>
            <person name="Champramary S."/>
            <person name="Plett K.L."/>
            <person name="Tsai I.J."/>
            <person name="Slot J."/>
            <person name="Sipos G."/>
            <person name="Plett J."/>
            <person name="Nagy L.G."/>
            <person name="Grigoriev I.V."/>
        </authorList>
    </citation>
    <scope>NUCLEOTIDE SEQUENCE</scope>
    <source>
        <strain evidence="6">HWK02</strain>
    </source>
</reference>
<dbReference type="PROSITE" id="PS50865">
    <property type="entry name" value="ZF_MYND_2"/>
    <property type="match status" value="1"/>
</dbReference>
<accession>A0AA39PZS4</accession>
<sequence length="579" mass="66027">MEKLIKSARDGSSEAMMELVSRACKSRRVHQAFFCVMEKNLKFNTTSIQDMKRGRVPLVPSLDPKDALNLSCTSMLALATAMQHKYLLQPGCLVETTSSVIPLSHALSFWVSLFCEHIILPSRTLEFKSADFHKTVVLTLARVPDRDELDPKFFTDYLPYLWFHPPAGYTKYNFDDARAVFTAFPSSTRGKQYANLIVQFIADVFAHAPNESDVKFQIYQCLLTVASSTFQLASGSVPIHTALLKSNSIQWMSRILRFTTRRARFTSVVLRVATECLSECLLYVLRVMEDGHSYIARFLGCDILRYLLKACRNLHAHPELMDRELKVLQVSMENHAVKILKMVISHFVYPSILKRSQKAISKVERQHIDDFIGPDPFRLTGICETWNEFINIAAYKADIFGKLSYSFCGNVQCPGTTARKCMVCSRCLFTLYCSQTCQKDDWLFGNHRSLCVEAKQLAIDNSPLPMSFSDRRAIEDLNSRYVEYYKHKSPSPDPDEDFDVLREYIAENGEPDPHWPLIWILDHSAVNVEPDIDVTSSERHVEDIDPEMLAEAREGAGTMVYWTIPDGRETITELELIAS</sequence>
<comment type="caution">
    <text evidence="6">The sequence shown here is derived from an EMBL/GenBank/DDBJ whole genome shotgun (WGS) entry which is preliminary data.</text>
</comment>
<dbReference type="SUPFAM" id="SSF144232">
    <property type="entry name" value="HIT/MYND zinc finger-like"/>
    <property type="match status" value="1"/>
</dbReference>
<dbReference type="InterPro" id="IPR002893">
    <property type="entry name" value="Znf_MYND"/>
</dbReference>
<evidence type="ECO:0000256" key="3">
    <source>
        <dbReference type="ARBA" id="ARBA00022833"/>
    </source>
</evidence>
<keyword evidence="1" id="KW-0479">Metal-binding</keyword>
<keyword evidence="7" id="KW-1185">Reference proteome</keyword>
<gene>
    <name evidence="6" type="ORF">EDD18DRAFT_1465036</name>
</gene>
<proteinExistence type="predicted"/>
<dbReference type="AlphaFoldDB" id="A0AA39PZS4"/>
<evidence type="ECO:0000259" key="5">
    <source>
        <dbReference type="PROSITE" id="PS50865"/>
    </source>
</evidence>
<dbReference type="EMBL" id="JAUEPU010000026">
    <property type="protein sequence ID" value="KAK0493164.1"/>
    <property type="molecule type" value="Genomic_DNA"/>
</dbReference>
<dbReference type="Pfam" id="PF01753">
    <property type="entry name" value="zf-MYND"/>
    <property type="match status" value="1"/>
</dbReference>
<organism evidence="6 7">
    <name type="scientific">Armillaria luteobubalina</name>
    <dbReference type="NCBI Taxonomy" id="153913"/>
    <lineage>
        <taxon>Eukaryota</taxon>
        <taxon>Fungi</taxon>
        <taxon>Dikarya</taxon>
        <taxon>Basidiomycota</taxon>
        <taxon>Agaricomycotina</taxon>
        <taxon>Agaricomycetes</taxon>
        <taxon>Agaricomycetidae</taxon>
        <taxon>Agaricales</taxon>
        <taxon>Marasmiineae</taxon>
        <taxon>Physalacriaceae</taxon>
        <taxon>Armillaria</taxon>
    </lineage>
</organism>
<evidence type="ECO:0000256" key="4">
    <source>
        <dbReference type="PROSITE-ProRule" id="PRU00134"/>
    </source>
</evidence>
<name>A0AA39PZS4_9AGAR</name>
<keyword evidence="2 4" id="KW-0863">Zinc-finger</keyword>
<dbReference type="GO" id="GO:0008270">
    <property type="term" value="F:zinc ion binding"/>
    <property type="evidence" value="ECO:0007669"/>
    <property type="project" value="UniProtKB-KW"/>
</dbReference>
<evidence type="ECO:0000313" key="7">
    <source>
        <dbReference type="Proteomes" id="UP001175228"/>
    </source>
</evidence>
<keyword evidence="3" id="KW-0862">Zinc</keyword>
<dbReference type="Gene3D" id="6.10.140.2220">
    <property type="match status" value="1"/>
</dbReference>
<dbReference type="Proteomes" id="UP001175228">
    <property type="component" value="Unassembled WGS sequence"/>
</dbReference>
<evidence type="ECO:0000256" key="1">
    <source>
        <dbReference type="ARBA" id="ARBA00022723"/>
    </source>
</evidence>
<evidence type="ECO:0000313" key="6">
    <source>
        <dbReference type="EMBL" id="KAK0493164.1"/>
    </source>
</evidence>
<feature type="domain" description="MYND-type" evidence="5">
    <location>
        <begin position="410"/>
        <end position="451"/>
    </location>
</feature>